<dbReference type="InterPro" id="IPR020845">
    <property type="entry name" value="AMP-binding_CS"/>
</dbReference>
<accession>A0A0R1TTM0</accession>
<dbReference type="GO" id="GO:0031956">
    <property type="term" value="F:medium-chain fatty acid-CoA ligase activity"/>
    <property type="evidence" value="ECO:0007669"/>
    <property type="project" value="TreeGrafter"/>
</dbReference>
<dbReference type="Proteomes" id="UP000051922">
    <property type="component" value="Unassembled WGS sequence"/>
</dbReference>
<dbReference type="Pfam" id="PF00501">
    <property type="entry name" value="AMP-binding"/>
    <property type="match status" value="1"/>
</dbReference>
<organism evidence="5 6">
    <name type="scientific">Lacticaseibacillus pantheris DSM 15945 = JCM 12539 = NBRC 106106</name>
    <dbReference type="NCBI Taxonomy" id="1423783"/>
    <lineage>
        <taxon>Bacteria</taxon>
        <taxon>Bacillati</taxon>
        <taxon>Bacillota</taxon>
        <taxon>Bacilli</taxon>
        <taxon>Lactobacillales</taxon>
        <taxon>Lactobacillaceae</taxon>
        <taxon>Lacticaseibacillus</taxon>
    </lineage>
</organism>
<dbReference type="PROSITE" id="PS00455">
    <property type="entry name" value="AMP_BINDING"/>
    <property type="match status" value="1"/>
</dbReference>
<dbReference type="EMBL" id="AZFJ01000059">
    <property type="protein sequence ID" value="KRL84655.1"/>
    <property type="molecule type" value="Genomic_DNA"/>
</dbReference>
<dbReference type="RefSeq" id="WP_056957085.1">
    <property type="nucleotide sequence ID" value="NZ_AZFJ01000059.1"/>
</dbReference>
<dbReference type="InterPro" id="IPR000873">
    <property type="entry name" value="AMP-dep_synth/lig_dom"/>
</dbReference>
<evidence type="ECO:0000313" key="5">
    <source>
        <dbReference type="EMBL" id="KRL84655.1"/>
    </source>
</evidence>
<dbReference type="Gene3D" id="3.30.300.30">
    <property type="match status" value="1"/>
</dbReference>
<protein>
    <submittedName>
        <fullName evidence="5">Acetyl-CoA synthetase</fullName>
    </submittedName>
</protein>
<proteinExistence type="inferred from homology"/>
<reference evidence="5 6" key="1">
    <citation type="journal article" date="2015" name="Genome Announc.">
        <title>Expanding the biotechnology potential of lactobacilli through comparative genomics of 213 strains and associated genera.</title>
        <authorList>
            <person name="Sun Z."/>
            <person name="Harris H.M."/>
            <person name="McCann A."/>
            <person name="Guo C."/>
            <person name="Argimon S."/>
            <person name="Zhang W."/>
            <person name="Yang X."/>
            <person name="Jeffery I.B."/>
            <person name="Cooney J.C."/>
            <person name="Kagawa T.F."/>
            <person name="Liu W."/>
            <person name="Song Y."/>
            <person name="Salvetti E."/>
            <person name="Wrobel A."/>
            <person name="Rasinkangas P."/>
            <person name="Parkhill J."/>
            <person name="Rea M.C."/>
            <person name="O'Sullivan O."/>
            <person name="Ritari J."/>
            <person name="Douillard F.P."/>
            <person name="Paul Ross R."/>
            <person name="Yang R."/>
            <person name="Briner A.E."/>
            <person name="Felis G.E."/>
            <person name="de Vos W.M."/>
            <person name="Barrangou R."/>
            <person name="Klaenhammer T.R."/>
            <person name="Caufield P.W."/>
            <person name="Cui Y."/>
            <person name="Zhang H."/>
            <person name="O'Toole P.W."/>
        </authorList>
    </citation>
    <scope>NUCLEOTIDE SEQUENCE [LARGE SCALE GENOMIC DNA]</scope>
    <source>
        <strain evidence="5 6">DSM 15945</strain>
    </source>
</reference>
<name>A0A0R1TTM0_9LACO</name>
<feature type="domain" description="AMP-binding enzyme C-terminal" evidence="4">
    <location>
        <begin position="411"/>
        <end position="490"/>
    </location>
</feature>
<dbReference type="InterPro" id="IPR042099">
    <property type="entry name" value="ANL_N_sf"/>
</dbReference>
<dbReference type="OrthoDB" id="9762242at2"/>
<keyword evidence="6" id="KW-1185">Reference proteome</keyword>
<gene>
    <name evidence="5" type="ORF">FC50_GL001967</name>
</gene>
<dbReference type="Gene3D" id="3.40.50.12780">
    <property type="entry name" value="N-terminal domain of ligase-like"/>
    <property type="match status" value="1"/>
</dbReference>
<dbReference type="InterPro" id="IPR025110">
    <property type="entry name" value="AMP-bd_C"/>
</dbReference>
<dbReference type="PATRIC" id="fig|1423783.4.peg.2012"/>
<evidence type="ECO:0000259" key="4">
    <source>
        <dbReference type="Pfam" id="PF13193"/>
    </source>
</evidence>
<comment type="similarity">
    <text evidence="1">Belongs to the ATP-dependent AMP-binding enzyme family.</text>
</comment>
<dbReference type="PANTHER" id="PTHR43201:SF5">
    <property type="entry name" value="MEDIUM-CHAIN ACYL-COA LIGASE ACSF2, MITOCHONDRIAL"/>
    <property type="match status" value="1"/>
</dbReference>
<evidence type="ECO:0000259" key="3">
    <source>
        <dbReference type="Pfam" id="PF00501"/>
    </source>
</evidence>
<sequence length="512" mass="56239">MTNLTNELASHLQANLDRAIVKDEVTDTWFTGQDLQHDIAILTTALRAANVGRDDVVFMSLDNSPVYVPINHALWQMGATAHPVAPTTGHAELVNDFEEAQYAAVLLDPDRAGAFKGAPGAAATHITDLRMFPDLVLIRNVHHTVPASQEAPTDTTLGMILNTSGTTGKPKRVGLNHYMMWKAAHNDLESHQMTRADTVLIVMPMFHINAQEVIMLSTFLSDGRIVVAPKFSARSFWPEVLNNDVTWTSVVPTIVTILLQNENALRAYRPEHKLRFVRCASAMLTVNRHQAFVDKFNVPILEGYGMTEATSQCTLNPIGAVKMGSAGKPYKTDVAIVEGDHFTTAAGVHGQIVIHGDHVITDYLDRKPDEFMDGWLLTGDLGYFDTDGYLWLEGRAKYVINRGGEKVSPTKVENTLYDLDFVRACAVVGVKDAVYGQAVAAAINDGSDDPAVHEQHRQAILNYTAAHLAKFERPTQIYFVDSFPKNPTGKIMRPKLAAQLEALATPSHPGVQ</sequence>
<evidence type="ECO:0000256" key="1">
    <source>
        <dbReference type="ARBA" id="ARBA00006432"/>
    </source>
</evidence>
<dbReference type="InterPro" id="IPR045851">
    <property type="entry name" value="AMP-bd_C_sf"/>
</dbReference>
<comment type="caution">
    <text evidence="5">The sequence shown here is derived from an EMBL/GenBank/DDBJ whole genome shotgun (WGS) entry which is preliminary data.</text>
</comment>
<keyword evidence="2" id="KW-0436">Ligase</keyword>
<dbReference type="AlphaFoldDB" id="A0A0R1TTM0"/>
<evidence type="ECO:0000256" key="2">
    <source>
        <dbReference type="ARBA" id="ARBA00022598"/>
    </source>
</evidence>
<dbReference type="SUPFAM" id="SSF56801">
    <property type="entry name" value="Acetyl-CoA synthetase-like"/>
    <property type="match status" value="1"/>
</dbReference>
<dbReference type="PANTHER" id="PTHR43201">
    <property type="entry name" value="ACYL-COA SYNTHETASE"/>
    <property type="match status" value="1"/>
</dbReference>
<evidence type="ECO:0000313" key="6">
    <source>
        <dbReference type="Proteomes" id="UP000051922"/>
    </source>
</evidence>
<dbReference type="Pfam" id="PF13193">
    <property type="entry name" value="AMP-binding_C"/>
    <property type="match status" value="1"/>
</dbReference>
<dbReference type="STRING" id="1423783.FC50_GL001967"/>
<feature type="domain" description="AMP-dependent synthetase/ligase" evidence="3">
    <location>
        <begin position="15"/>
        <end position="364"/>
    </location>
</feature>
<dbReference type="GO" id="GO:0006631">
    <property type="term" value="P:fatty acid metabolic process"/>
    <property type="evidence" value="ECO:0007669"/>
    <property type="project" value="TreeGrafter"/>
</dbReference>